<dbReference type="Proteomes" id="UP000824469">
    <property type="component" value="Unassembled WGS sequence"/>
</dbReference>
<dbReference type="InterPro" id="IPR015943">
    <property type="entry name" value="WD40/YVTN_repeat-like_dom_sf"/>
</dbReference>
<dbReference type="InterPro" id="IPR036322">
    <property type="entry name" value="WD40_repeat_dom_sf"/>
</dbReference>
<accession>A0AA38FI69</accession>
<feature type="region of interest" description="Disordered" evidence="1">
    <location>
        <begin position="979"/>
        <end position="1001"/>
    </location>
</feature>
<organism evidence="3 4">
    <name type="scientific">Taxus chinensis</name>
    <name type="common">Chinese yew</name>
    <name type="synonym">Taxus wallichiana var. chinensis</name>
    <dbReference type="NCBI Taxonomy" id="29808"/>
    <lineage>
        <taxon>Eukaryota</taxon>
        <taxon>Viridiplantae</taxon>
        <taxon>Streptophyta</taxon>
        <taxon>Embryophyta</taxon>
        <taxon>Tracheophyta</taxon>
        <taxon>Spermatophyta</taxon>
        <taxon>Pinopsida</taxon>
        <taxon>Pinidae</taxon>
        <taxon>Conifers II</taxon>
        <taxon>Cupressales</taxon>
        <taxon>Taxaceae</taxon>
        <taxon>Taxus</taxon>
    </lineage>
</organism>
<dbReference type="InterPro" id="IPR052208">
    <property type="entry name" value="DmX-like/RAVE_component"/>
</dbReference>
<dbReference type="InterPro" id="IPR022033">
    <property type="entry name" value="Rav1p_C"/>
</dbReference>
<reference evidence="3 4" key="1">
    <citation type="journal article" date="2021" name="Nat. Plants">
        <title>The Taxus genome provides insights into paclitaxel biosynthesis.</title>
        <authorList>
            <person name="Xiong X."/>
            <person name="Gou J."/>
            <person name="Liao Q."/>
            <person name="Li Y."/>
            <person name="Zhou Q."/>
            <person name="Bi G."/>
            <person name="Li C."/>
            <person name="Du R."/>
            <person name="Wang X."/>
            <person name="Sun T."/>
            <person name="Guo L."/>
            <person name="Liang H."/>
            <person name="Lu P."/>
            <person name="Wu Y."/>
            <person name="Zhang Z."/>
            <person name="Ro D.K."/>
            <person name="Shang Y."/>
            <person name="Huang S."/>
            <person name="Yan J."/>
        </authorList>
    </citation>
    <scope>NUCLEOTIDE SEQUENCE [LARGE SCALE GENOMIC DNA]</scope>
    <source>
        <strain evidence="3">Ta-2019</strain>
    </source>
</reference>
<dbReference type="InterPro" id="IPR001680">
    <property type="entry name" value="WD40_rpt"/>
</dbReference>
<dbReference type="PANTHER" id="PTHR13950">
    <property type="entry name" value="RABCONNECTIN-RELATED"/>
    <property type="match status" value="1"/>
</dbReference>
<evidence type="ECO:0000259" key="2">
    <source>
        <dbReference type="Pfam" id="PF12234"/>
    </source>
</evidence>
<dbReference type="Pfam" id="PF12234">
    <property type="entry name" value="Rav1p_C"/>
    <property type="match status" value="1"/>
</dbReference>
<evidence type="ECO:0000313" key="4">
    <source>
        <dbReference type="Proteomes" id="UP000824469"/>
    </source>
</evidence>
<dbReference type="GO" id="GO:0007035">
    <property type="term" value="P:vacuolar acidification"/>
    <property type="evidence" value="ECO:0007669"/>
    <property type="project" value="TreeGrafter"/>
</dbReference>
<name>A0AA38FI69_TAXCH</name>
<dbReference type="EMBL" id="JAHRHJ020000009">
    <property type="protein sequence ID" value="KAH9303041.1"/>
    <property type="molecule type" value="Genomic_DNA"/>
</dbReference>
<dbReference type="PANTHER" id="PTHR13950:SF9">
    <property type="entry name" value="RABCONNECTIN-3A"/>
    <property type="match status" value="1"/>
</dbReference>
<keyword evidence="4" id="KW-1185">Reference proteome</keyword>
<dbReference type="GO" id="GO:0043291">
    <property type="term" value="C:RAVE complex"/>
    <property type="evidence" value="ECO:0007669"/>
    <property type="project" value="TreeGrafter"/>
</dbReference>
<dbReference type="OMA" id="VIALANC"/>
<sequence>MDTDRGFEPLQLRPIQHIPPAPNPFKTSIDWIHEFAGFGWVAYGAGPFVVITTIQLPEGQEEEEERIGPFFQQILQPFQHKKDNYDDNNEEDKIRAVAWAPAIPSSGLLAVGAGECVCVYEPYSLVAGNASSVPELPLAWRQVNILSHSSRVNAVVWTESGDGLLAAGFDVIMWSKGDSGWVPLWKTKLKQSHFLASATWSTVGLAATAADGSMCARCPWSTKPTSFIDSSKGQVIVWHWNEVSSLQEIELSHPQPVSMIQWRPLNVSCFQRQVLLTCCLDGAVRLWIEIDSGRAKIDKTHGREMSDKHTKPAFFVSAVIEVNQCLNGILGTNISVTWTRESGGVSIQNKNHFEVSSFDEVSKGNNVGGCEWLLGVGPNASLAWWSLHCLDDISPPRCPRVYLWKKGTDLLPQRLKLPLVGSYLSSHACSVLAKTFIKRIGRKLSAPPSSADLFELLQQNIFSWSHVEIPVSTAVLGKSLEETINTNEKSRRSSCVTSEILNQGGHSGRILRVELHPVNEAGLAASLDSNGVVLVWSLSSLVEPQIEIPTFIHPAWKLSDQLPDCKISEQNKYRFLTWAPLVLKESQSLLFLGHAQGFDCVFIRDESTIRKTTAQHEMACTIQLPLSFPQQLECIYATLLSAAAAENYIKYSVMVLGLGKEGQIVASWKILLHVQHDGEIPFEQLSEYLLKKGIALSKNCIAEVSEVCTNEINLAKKGYYISVEACLPKFLNSSDLLQVTSIAVMPTGNQVFFCQQSDNSLHGPGYNGPAYNFATCHSDGVLKLWKVSDPQESLVPHCQTVEVSWNCVGLIKIPKGTARVIALANCGSKIAAASSITSEDSTTINIWDAESYLGDGNFMLEDMICLPGCVTALDWLTIGNGQLLLGVAMQNEARVYSQRRHVSDTPITQGNNANLNIWFCIASICTTSYIRDLSWGPKATLLLVSSKLVCIVSQWAYNADRKTQELNVQKSTLINVGSLSSQSQKSPNDNSEASLSLSTNGDRNKCSSVALGEIIEQHPRHVKGFMHSLLEIADEIGGPLPVYHPSAVLHCLLT</sequence>
<protein>
    <recommendedName>
        <fullName evidence="2">RAVE complex protein Rav1 C-terminal domain-containing protein</fullName>
    </recommendedName>
</protein>
<feature type="domain" description="RAVE complex protein Rav1 C-terminal" evidence="2">
    <location>
        <begin position="833"/>
        <end position="1053"/>
    </location>
</feature>
<dbReference type="Gene3D" id="2.130.10.10">
    <property type="entry name" value="YVTN repeat-like/Quinoprotein amine dehydrogenase"/>
    <property type="match status" value="2"/>
</dbReference>
<gene>
    <name evidence="3" type="ORF">KI387_014624</name>
</gene>
<feature type="non-terminal residue" evidence="3">
    <location>
        <position position="1054"/>
    </location>
</feature>
<evidence type="ECO:0000313" key="3">
    <source>
        <dbReference type="EMBL" id="KAH9303041.1"/>
    </source>
</evidence>
<evidence type="ECO:0000256" key="1">
    <source>
        <dbReference type="SAM" id="MobiDB-lite"/>
    </source>
</evidence>
<comment type="caution">
    <text evidence="3">The sequence shown here is derived from an EMBL/GenBank/DDBJ whole genome shotgun (WGS) entry which is preliminary data.</text>
</comment>
<dbReference type="SUPFAM" id="SSF50978">
    <property type="entry name" value="WD40 repeat-like"/>
    <property type="match status" value="2"/>
</dbReference>
<dbReference type="AlphaFoldDB" id="A0AA38FI69"/>
<dbReference type="SMART" id="SM00320">
    <property type="entry name" value="WD40"/>
    <property type="match status" value="6"/>
</dbReference>
<proteinExistence type="predicted"/>